<protein>
    <submittedName>
        <fullName evidence="2">FR47-like protein</fullName>
    </submittedName>
</protein>
<dbReference type="RefSeq" id="WP_009531239.1">
    <property type="nucleotide sequence ID" value="NZ_ALNK01000025.1"/>
</dbReference>
<dbReference type="InterPro" id="IPR000182">
    <property type="entry name" value="GNAT_dom"/>
</dbReference>
<dbReference type="AlphaFoldDB" id="J6HA38"/>
<dbReference type="Gene3D" id="3.40.630.30">
    <property type="match status" value="1"/>
</dbReference>
<dbReference type="GO" id="GO:0016747">
    <property type="term" value="F:acyltransferase activity, transferring groups other than amino-acyl groups"/>
    <property type="evidence" value="ECO:0007669"/>
    <property type="project" value="InterPro"/>
</dbReference>
<dbReference type="PROSITE" id="PS51186">
    <property type="entry name" value="GNAT"/>
    <property type="match status" value="1"/>
</dbReference>
<comment type="caution">
    <text evidence="2">The sequence shown here is derived from an EMBL/GenBank/DDBJ whole genome shotgun (WGS) entry which is preliminary data.</text>
</comment>
<sequence length="151" mass="17728">MIRDMIVEDYDCITELMNLLHKLHVDARPDMYMDVDSVYDRNTFLEMLLDKDVISIAYEEKGVVIGICFASVKYKSGMVDMKTAYIDAVVVREEYRNNGIAKKLMNEVEKRARELGVKRIDLMVWSFNKNAINLYESLKMNKQRVIFEKLL</sequence>
<keyword evidence="3" id="KW-1185">Reference proteome</keyword>
<dbReference type="Proteomes" id="UP000005244">
    <property type="component" value="Unassembled WGS sequence"/>
</dbReference>
<dbReference type="InterPro" id="IPR016181">
    <property type="entry name" value="Acyl_CoA_acyltransferase"/>
</dbReference>
<evidence type="ECO:0000313" key="2">
    <source>
        <dbReference type="EMBL" id="EJU22030.1"/>
    </source>
</evidence>
<organism evidence="2 3">
    <name type="scientific">Peptoanaerobacter stomatis</name>
    <dbReference type="NCBI Taxonomy" id="796937"/>
    <lineage>
        <taxon>Bacteria</taxon>
        <taxon>Bacillati</taxon>
        <taxon>Bacillota</taxon>
        <taxon>Clostridia</taxon>
        <taxon>Peptostreptococcales</taxon>
        <taxon>Filifactoraceae</taxon>
        <taxon>Peptoanaerobacter</taxon>
    </lineage>
</organism>
<reference evidence="2 3" key="1">
    <citation type="submission" date="2012-07" db="EMBL/GenBank/DDBJ databases">
        <authorList>
            <person name="Durkin A.S."/>
            <person name="McCorrison J."/>
            <person name="Torralba M."/>
            <person name="Gillis M."/>
            <person name="Methe B."/>
            <person name="Sutton G."/>
            <person name="Nelson K.E."/>
        </authorList>
    </citation>
    <scope>NUCLEOTIDE SEQUENCE [LARGE SCALE GENOMIC DNA]</scope>
    <source>
        <strain evidence="2 3">OBRC8</strain>
    </source>
</reference>
<proteinExistence type="predicted"/>
<dbReference type="PANTHER" id="PTHR43072">
    <property type="entry name" value="N-ACETYLTRANSFERASE"/>
    <property type="match status" value="1"/>
</dbReference>
<feature type="domain" description="N-acetyltransferase" evidence="1">
    <location>
        <begin position="1"/>
        <end position="151"/>
    </location>
</feature>
<accession>J6HA38</accession>
<gene>
    <name evidence="2" type="ORF">HMPREF1143_0850</name>
</gene>
<evidence type="ECO:0000259" key="1">
    <source>
        <dbReference type="PROSITE" id="PS51186"/>
    </source>
</evidence>
<dbReference type="CDD" id="cd04301">
    <property type="entry name" value="NAT_SF"/>
    <property type="match status" value="1"/>
</dbReference>
<evidence type="ECO:0000313" key="3">
    <source>
        <dbReference type="Proteomes" id="UP000005244"/>
    </source>
</evidence>
<dbReference type="EMBL" id="ALNK01000025">
    <property type="protein sequence ID" value="EJU22030.1"/>
    <property type="molecule type" value="Genomic_DNA"/>
</dbReference>
<dbReference type="Pfam" id="PF00583">
    <property type="entry name" value="Acetyltransf_1"/>
    <property type="match status" value="1"/>
</dbReference>
<dbReference type="SUPFAM" id="SSF55729">
    <property type="entry name" value="Acyl-CoA N-acyltransferases (Nat)"/>
    <property type="match status" value="1"/>
</dbReference>
<name>J6HA38_9FIRM</name>